<accession>A0AAW8QV39</accession>
<organism evidence="3 4">
    <name type="scientific">Brumicola blandensis</name>
    <dbReference type="NCBI Taxonomy" id="3075611"/>
    <lineage>
        <taxon>Bacteria</taxon>
        <taxon>Pseudomonadati</taxon>
        <taxon>Pseudomonadota</taxon>
        <taxon>Gammaproteobacteria</taxon>
        <taxon>Alteromonadales</taxon>
        <taxon>Alteromonadaceae</taxon>
        <taxon>Brumicola</taxon>
    </lineage>
</organism>
<dbReference type="InterPro" id="IPR036034">
    <property type="entry name" value="PDZ_sf"/>
</dbReference>
<dbReference type="RefSeq" id="WP_311359777.1">
    <property type="nucleotide sequence ID" value="NZ_JAVRIE010000001.1"/>
</dbReference>
<feature type="domain" description="PDZ" evidence="2">
    <location>
        <begin position="69"/>
        <end position="123"/>
    </location>
</feature>
<gene>
    <name evidence="3" type="ORF">RM544_00245</name>
</gene>
<dbReference type="SUPFAM" id="SSF50156">
    <property type="entry name" value="PDZ domain-like"/>
    <property type="match status" value="1"/>
</dbReference>
<dbReference type="Pfam" id="PF13180">
    <property type="entry name" value="PDZ_2"/>
    <property type="match status" value="1"/>
</dbReference>
<feature type="chain" id="PRO_5043992867" evidence="1">
    <location>
        <begin position="28"/>
        <end position="310"/>
    </location>
</feature>
<dbReference type="PROSITE" id="PS50106">
    <property type="entry name" value="PDZ"/>
    <property type="match status" value="1"/>
</dbReference>
<evidence type="ECO:0000313" key="3">
    <source>
        <dbReference type="EMBL" id="MDT0580961.1"/>
    </source>
</evidence>
<sequence>MKKIMKNMKLVISLVLFVLIGPNQAMALQTSEESKALMDDLLTNIKQTLLAVAKAEQEAGSNIEDLYIEIAIPASLSPNLGLVLEPNDNKGLKVLSISPGSFAEHLKIQQGDHIVSINEVGLKMEGGREVLNELQDITPGDSITLGLERKGERLEITSVVNGEYLPAFRLEVGQAELSKELDGSSLSNELELSEDACGTVSVLFRPPETKRLYSLIITHINDRKVLSSKAKYRLAPGKYTLRVQEQIDDPLLKRRRVVSQRPKLLEVEVKANQTYYLAAKFITEKRLRPQTNEFWEPVVWKVKEDSACKL</sequence>
<protein>
    <submittedName>
        <fullName evidence="3">PDZ domain-containing protein</fullName>
    </submittedName>
</protein>
<name>A0AAW8QV39_9ALTE</name>
<evidence type="ECO:0000256" key="1">
    <source>
        <dbReference type="SAM" id="SignalP"/>
    </source>
</evidence>
<dbReference type="AlphaFoldDB" id="A0AAW8QV39"/>
<dbReference type="Proteomes" id="UP001249020">
    <property type="component" value="Unassembled WGS sequence"/>
</dbReference>
<evidence type="ECO:0000259" key="2">
    <source>
        <dbReference type="PROSITE" id="PS50106"/>
    </source>
</evidence>
<dbReference type="SMART" id="SM00228">
    <property type="entry name" value="PDZ"/>
    <property type="match status" value="1"/>
</dbReference>
<proteinExistence type="predicted"/>
<feature type="signal peptide" evidence="1">
    <location>
        <begin position="1"/>
        <end position="27"/>
    </location>
</feature>
<comment type="caution">
    <text evidence="3">The sequence shown here is derived from an EMBL/GenBank/DDBJ whole genome shotgun (WGS) entry which is preliminary data.</text>
</comment>
<dbReference type="InterPro" id="IPR001478">
    <property type="entry name" value="PDZ"/>
</dbReference>
<keyword evidence="4" id="KW-1185">Reference proteome</keyword>
<reference evidence="3 4" key="1">
    <citation type="submission" date="2023-09" db="EMBL/GenBank/DDBJ databases">
        <authorList>
            <person name="Rey-Velasco X."/>
        </authorList>
    </citation>
    <scope>NUCLEOTIDE SEQUENCE [LARGE SCALE GENOMIC DNA]</scope>
    <source>
        <strain evidence="3 4">W409</strain>
    </source>
</reference>
<keyword evidence="1" id="KW-0732">Signal</keyword>
<dbReference type="EMBL" id="JAVRIE010000001">
    <property type="protein sequence ID" value="MDT0580961.1"/>
    <property type="molecule type" value="Genomic_DNA"/>
</dbReference>
<evidence type="ECO:0000313" key="4">
    <source>
        <dbReference type="Proteomes" id="UP001249020"/>
    </source>
</evidence>
<dbReference type="Gene3D" id="2.30.42.10">
    <property type="match status" value="1"/>
</dbReference>